<evidence type="ECO:0000256" key="2">
    <source>
        <dbReference type="ARBA" id="ARBA00012438"/>
    </source>
</evidence>
<feature type="transmembrane region" description="Helical" evidence="4">
    <location>
        <begin position="118"/>
        <end position="139"/>
    </location>
</feature>
<keyword evidence="4" id="KW-0812">Transmembrane</keyword>
<dbReference type="SUPFAM" id="SSF47384">
    <property type="entry name" value="Homodimeric domain of signal transducing histidine kinase"/>
    <property type="match status" value="1"/>
</dbReference>
<dbReference type="PROSITE" id="PS50109">
    <property type="entry name" value="HIS_KIN"/>
    <property type="match status" value="1"/>
</dbReference>
<evidence type="ECO:0000313" key="7">
    <source>
        <dbReference type="Proteomes" id="UP000236743"/>
    </source>
</evidence>
<feature type="transmembrane region" description="Helical" evidence="4">
    <location>
        <begin position="151"/>
        <end position="170"/>
    </location>
</feature>
<feature type="transmembrane region" description="Helical" evidence="4">
    <location>
        <begin position="60"/>
        <end position="79"/>
    </location>
</feature>
<dbReference type="Gene3D" id="3.30.565.10">
    <property type="entry name" value="Histidine kinase-like ATPase, C-terminal domain"/>
    <property type="match status" value="1"/>
</dbReference>
<dbReference type="CDD" id="cd00082">
    <property type="entry name" value="HisKA"/>
    <property type="match status" value="1"/>
</dbReference>
<keyword evidence="3" id="KW-0597">Phosphoprotein</keyword>
<dbReference type="Pfam" id="PF00512">
    <property type="entry name" value="HisKA"/>
    <property type="match status" value="1"/>
</dbReference>
<dbReference type="RefSeq" id="WP_103870774.1">
    <property type="nucleotide sequence ID" value="NZ_FNUY01000001.1"/>
</dbReference>
<organism evidence="6 7">
    <name type="scientific">Bosea lathyri</name>
    <dbReference type="NCBI Taxonomy" id="1036778"/>
    <lineage>
        <taxon>Bacteria</taxon>
        <taxon>Pseudomonadati</taxon>
        <taxon>Pseudomonadota</taxon>
        <taxon>Alphaproteobacteria</taxon>
        <taxon>Hyphomicrobiales</taxon>
        <taxon>Boseaceae</taxon>
        <taxon>Bosea</taxon>
    </lineage>
</organism>
<evidence type="ECO:0000313" key="6">
    <source>
        <dbReference type="EMBL" id="SEF53617.1"/>
    </source>
</evidence>
<accession>A0A1H5SUX6</accession>
<dbReference type="PANTHER" id="PTHR43547">
    <property type="entry name" value="TWO-COMPONENT HISTIDINE KINASE"/>
    <property type="match status" value="1"/>
</dbReference>
<dbReference type="InterPro" id="IPR003594">
    <property type="entry name" value="HATPase_dom"/>
</dbReference>
<feature type="transmembrane region" description="Helical" evidence="4">
    <location>
        <begin position="190"/>
        <end position="210"/>
    </location>
</feature>
<dbReference type="PRINTS" id="PR00344">
    <property type="entry name" value="BCTRLSENSOR"/>
</dbReference>
<evidence type="ECO:0000256" key="1">
    <source>
        <dbReference type="ARBA" id="ARBA00000085"/>
    </source>
</evidence>
<protein>
    <recommendedName>
        <fullName evidence="2">histidine kinase</fullName>
        <ecNumber evidence="2">2.7.13.3</ecNumber>
    </recommendedName>
</protein>
<feature type="transmembrane region" description="Helical" evidence="4">
    <location>
        <begin position="6"/>
        <end position="25"/>
    </location>
</feature>
<evidence type="ECO:0000256" key="4">
    <source>
        <dbReference type="SAM" id="Phobius"/>
    </source>
</evidence>
<keyword evidence="4" id="KW-0472">Membrane</keyword>
<dbReference type="InterPro" id="IPR004358">
    <property type="entry name" value="Sig_transdc_His_kin-like_C"/>
</dbReference>
<keyword evidence="6" id="KW-0418">Kinase</keyword>
<comment type="catalytic activity">
    <reaction evidence="1">
        <text>ATP + protein L-histidine = ADP + protein N-phospho-L-histidine.</text>
        <dbReference type="EC" id="2.7.13.3"/>
    </reaction>
</comment>
<keyword evidence="7" id="KW-1185">Reference proteome</keyword>
<dbReference type="CDD" id="cd00075">
    <property type="entry name" value="HATPase"/>
    <property type="match status" value="1"/>
</dbReference>
<dbReference type="InterPro" id="IPR036097">
    <property type="entry name" value="HisK_dim/P_sf"/>
</dbReference>
<dbReference type="GO" id="GO:0000155">
    <property type="term" value="F:phosphorelay sensor kinase activity"/>
    <property type="evidence" value="ECO:0007669"/>
    <property type="project" value="InterPro"/>
</dbReference>
<dbReference type="Gene3D" id="1.10.287.130">
    <property type="match status" value="1"/>
</dbReference>
<dbReference type="EC" id="2.7.13.3" evidence="2"/>
<feature type="transmembrane region" description="Helical" evidence="4">
    <location>
        <begin position="37"/>
        <end position="54"/>
    </location>
</feature>
<dbReference type="EMBL" id="FNUY01000001">
    <property type="protein sequence ID" value="SEF53617.1"/>
    <property type="molecule type" value="Genomic_DNA"/>
</dbReference>
<feature type="domain" description="Histidine kinase" evidence="5">
    <location>
        <begin position="259"/>
        <end position="469"/>
    </location>
</feature>
<keyword evidence="4" id="KW-1133">Transmembrane helix</keyword>
<dbReference type="PANTHER" id="PTHR43547:SF2">
    <property type="entry name" value="HYBRID SIGNAL TRANSDUCTION HISTIDINE KINASE C"/>
    <property type="match status" value="1"/>
</dbReference>
<evidence type="ECO:0000259" key="5">
    <source>
        <dbReference type="PROSITE" id="PS50109"/>
    </source>
</evidence>
<name>A0A1H5SUX6_9HYPH</name>
<gene>
    <name evidence="6" type="ORF">SAMN04488115_101401</name>
</gene>
<dbReference type="InterPro" id="IPR005467">
    <property type="entry name" value="His_kinase_dom"/>
</dbReference>
<dbReference type="SUPFAM" id="SSF55874">
    <property type="entry name" value="ATPase domain of HSP90 chaperone/DNA topoisomerase II/histidine kinase"/>
    <property type="match status" value="1"/>
</dbReference>
<dbReference type="Proteomes" id="UP000236743">
    <property type="component" value="Unassembled WGS sequence"/>
</dbReference>
<proteinExistence type="predicted"/>
<dbReference type="Pfam" id="PF02518">
    <property type="entry name" value="HATPase_c"/>
    <property type="match status" value="1"/>
</dbReference>
<dbReference type="InterPro" id="IPR003661">
    <property type="entry name" value="HisK_dim/P_dom"/>
</dbReference>
<feature type="transmembrane region" description="Helical" evidence="4">
    <location>
        <begin position="91"/>
        <end position="112"/>
    </location>
</feature>
<dbReference type="InterPro" id="IPR036890">
    <property type="entry name" value="HATPase_C_sf"/>
</dbReference>
<keyword evidence="6" id="KW-0808">Transferase</keyword>
<evidence type="ECO:0000256" key="3">
    <source>
        <dbReference type="ARBA" id="ARBA00022553"/>
    </source>
</evidence>
<reference evidence="6 7" key="1">
    <citation type="submission" date="2016-10" db="EMBL/GenBank/DDBJ databases">
        <authorList>
            <person name="de Groot N.N."/>
        </authorList>
    </citation>
    <scope>NUCLEOTIDE SEQUENCE [LARGE SCALE GENOMIC DNA]</scope>
    <source>
        <strain evidence="6 7">DSM 26656</strain>
    </source>
</reference>
<dbReference type="SMART" id="SM00388">
    <property type="entry name" value="HisKA"/>
    <property type="match status" value="1"/>
</dbReference>
<dbReference type="AlphaFoldDB" id="A0A1H5SUX6"/>
<sequence>MLDLKTVLVVALATASLQAVAWIFVWRAWRHLYELKFLAAGFGAIAVGLLLMLVRGAEPAASAIVLHNTVIKLGLVLLAEGLARFLGQPRYTWIGVSLLVFQIVVWSAAVVIDPDNLAIRIHSSTVFTVVMMSVMCLGLGRDRTQPPLLRWITIGLLAEYMAASILQSVIEYRLPAEFDSGPILADRNAWYLLQGTLFLIALFACLLFMVSARLSADLRRNHDALLREVEERRKLESRLSASLEAERALRDEQADFMRVVSHEFRTPLAIIRNAADMIGLVGDTSPAATRERLSGIGEALNRLFSLIDRFMADDRESGFRPEALQLGALIGDARLHFEMTARGDRLQFTVEDETASFDADPEMLATVIINLIDNALKYSPNDQPVHIAGRAEHRVIVIEVRDRGIGIPSAELSKIGRRFFRASNAKASTGTGLGLYSARKLLAYHGGTLQLLSNDEGGTTATVSLSLPREASGAELPEETTA</sequence>
<dbReference type="SMART" id="SM00387">
    <property type="entry name" value="HATPase_c"/>
    <property type="match status" value="1"/>
</dbReference>
<dbReference type="OrthoDB" id="9806130at2"/>